<dbReference type="EMBL" id="CP065668">
    <property type="protein sequence ID" value="QPS09322.1"/>
    <property type="molecule type" value="Genomic_DNA"/>
</dbReference>
<gene>
    <name evidence="1" type="ORF">I6G66_04625</name>
</gene>
<dbReference type="AlphaFoldDB" id="A0A7T2S668"/>
<sequence length="88" mass="9356">MVTDESKILAQALYDIRLLLSGYLGSNVDADPSVRIAAHLAYALHNDALAVLEGNGFKAEEALKRVAALDGLLGGEVGTEFVRSVKSR</sequence>
<accession>A0A7T2S668</accession>
<reference evidence="1 2" key="1">
    <citation type="submission" date="2020-12" db="EMBL/GenBank/DDBJ databases">
        <title>FDA dAtabase for Regulatory Grade micrObial Sequences (FDA-ARGOS): Supporting development and validation of Infectious Disease Dx tests.</title>
        <authorList>
            <person name="Sproer C."/>
            <person name="Gronow S."/>
            <person name="Severitt S."/>
            <person name="Schroder I."/>
            <person name="Tallon L."/>
            <person name="Sadzewicz L."/>
            <person name="Zhao X."/>
            <person name="Boylan J."/>
            <person name="Ott S."/>
            <person name="Bowen H."/>
            <person name="Vavikolanu K."/>
            <person name="Mehta A."/>
            <person name="Aluvathingal J."/>
            <person name="Nadendla S."/>
            <person name="Lowell S."/>
            <person name="Myers T."/>
            <person name="Yan Y."/>
            <person name="Sichtig H."/>
        </authorList>
    </citation>
    <scope>NUCLEOTIDE SEQUENCE [LARGE SCALE GENOMIC DNA]</scope>
    <source>
        <strain evidence="1 2">FDAARGOS_909</strain>
    </source>
</reference>
<organism evidence="1 2">
    <name type="scientific">Delftia acidovorans</name>
    <name type="common">Pseudomonas acidovorans</name>
    <name type="synonym">Comamonas acidovorans</name>
    <dbReference type="NCBI Taxonomy" id="80866"/>
    <lineage>
        <taxon>Bacteria</taxon>
        <taxon>Pseudomonadati</taxon>
        <taxon>Pseudomonadota</taxon>
        <taxon>Betaproteobacteria</taxon>
        <taxon>Burkholderiales</taxon>
        <taxon>Comamonadaceae</taxon>
        <taxon>Delftia</taxon>
    </lineage>
</organism>
<protein>
    <submittedName>
        <fullName evidence="1">Uncharacterized protein</fullName>
    </submittedName>
</protein>
<proteinExistence type="predicted"/>
<dbReference type="Proteomes" id="UP000594778">
    <property type="component" value="Chromosome"/>
</dbReference>
<evidence type="ECO:0000313" key="2">
    <source>
        <dbReference type="Proteomes" id="UP000594778"/>
    </source>
</evidence>
<dbReference type="RefSeq" id="WP_183018031.1">
    <property type="nucleotide sequence ID" value="NZ_CP065668.1"/>
</dbReference>
<evidence type="ECO:0000313" key="1">
    <source>
        <dbReference type="EMBL" id="QPS09322.1"/>
    </source>
</evidence>
<name>A0A7T2S668_DELAC</name>